<dbReference type="RefSeq" id="WP_183972477.1">
    <property type="nucleotide sequence ID" value="NZ_JACHEB010000001.1"/>
</dbReference>
<evidence type="ECO:0008006" key="4">
    <source>
        <dbReference type="Google" id="ProtNLM"/>
    </source>
</evidence>
<dbReference type="AlphaFoldDB" id="A0A9X0U224"/>
<gene>
    <name evidence="2" type="ORF">HDF14_000079</name>
</gene>
<keyword evidence="3" id="KW-1185">Reference proteome</keyword>
<dbReference type="SUPFAM" id="SSF49452">
    <property type="entry name" value="Starch-binding domain-like"/>
    <property type="match status" value="1"/>
</dbReference>
<dbReference type="Pfam" id="PF13620">
    <property type="entry name" value="CarboxypepD_reg"/>
    <property type="match status" value="1"/>
</dbReference>
<accession>A0A9X0U224</accession>
<name>A0A9X0U224_9BACT</name>
<organism evidence="2 3">
    <name type="scientific">Tunturiibacter gelidiferens</name>
    <dbReference type="NCBI Taxonomy" id="3069689"/>
    <lineage>
        <taxon>Bacteria</taxon>
        <taxon>Pseudomonadati</taxon>
        <taxon>Acidobacteriota</taxon>
        <taxon>Terriglobia</taxon>
        <taxon>Terriglobales</taxon>
        <taxon>Acidobacteriaceae</taxon>
        <taxon>Tunturiibacter</taxon>
    </lineage>
</organism>
<feature type="signal peptide" evidence="1">
    <location>
        <begin position="1"/>
        <end position="23"/>
    </location>
</feature>
<evidence type="ECO:0000313" key="3">
    <source>
        <dbReference type="Proteomes" id="UP000535182"/>
    </source>
</evidence>
<feature type="chain" id="PRO_5040860933" description="Carboxypeptidase regulatory-like domain-containing protein" evidence="1">
    <location>
        <begin position="24"/>
        <end position="117"/>
    </location>
</feature>
<sequence>MIRLVLISFLLFAAQLAVTPSYAQSTGEIRLQVHDPSGAALQASGHIAGPGTNRTFQTDARGAYSLDGLTFGRYRLDISRAGFAPRSVTIEISSATPVSQAVTFSSRARRVASPFFL</sequence>
<dbReference type="EMBL" id="JACHEB010000001">
    <property type="protein sequence ID" value="MBB5326485.1"/>
    <property type="molecule type" value="Genomic_DNA"/>
</dbReference>
<reference evidence="2 3" key="1">
    <citation type="submission" date="2020-08" db="EMBL/GenBank/DDBJ databases">
        <title>Genomic Encyclopedia of Type Strains, Phase IV (KMG-V): Genome sequencing to study the core and pangenomes of soil and plant-associated prokaryotes.</title>
        <authorList>
            <person name="Whitman W."/>
        </authorList>
    </citation>
    <scope>NUCLEOTIDE SEQUENCE [LARGE SCALE GENOMIC DNA]</scope>
    <source>
        <strain evidence="2 3">X5P2</strain>
    </source>
</reference>
<evidence type="ECO:0000313" key="2">
    <source>
        <dbReference type="EMBL" id="MBB5326485.1"/>
    </source>
</evidence>
<proteinExistence type="predicted"/>
<dbReference type="InterPro" id="IPR013784">
    <property type="entry name" value="Carb-bd-like_fold"/>
</dbReference>
<dbReference type="Proteomes" id="UP000535182">
    <property type="component" value="Unassembled WGS sequence"/>
</dbReference>
<protein>
    <recommendedName>
        <fullName evidence="4">Carboxypeptidase regulatory-like domain-containing protein</fullName>
    </recommendedName>
</protein>
<comment type="caution">
    <text evidence="2">The sequence shown here is derived from an EMBL/GenBank/DDBJ whole genome shotgun (WGS) entry which is preliminary data.</text>
</comment>
<keyword evidence="1" id="KW-0732">Signal</keyword>
<dbReference type="GO" id="GO:0030246">
    <property type="term" value="F:carbohydrate binding"/>
    <property type="evidence" value="ECO:0007669"/>
    <property type="project" value="InterPro"/>
</dbReference>
<evidence type="ECO:0000256" key="1">
    <source>
        <dbReference type="SAM" id="SignalP"/>
    </source>
</evidence>
<dbReference type="Gene3D" id="2.60.40.1120">
    <property type="entry name" value="Carboxypeptidase-like, regulatory domain"/>
    <property type="match status" value="1"/>
</dbReference>